<dbReference type="KEGG" id="spib:G8759_21895"/>
<reference evidence="3 4" key="1">
    <citation type="submission" date="2020-03" db="EMBL/GenBank/DDBJ databases">
        <authorList>
            <person name="Kim M.K."/>
        </authorList>
    </citation>
    <scope>NUCLEOTIDE SEQUENCE [LARGE SCALE GENOMIC DNA]</scope>
    <source>
        <strain evidence="3 4">BT328</strain>
    </source>
</reference>
<dbReference type="Proteomes" id="UP000501802">
    <property type="component" value="Chromosome"/>
</dbReference>
<accession>A0A6G9ARX7</accession>
<name>A0A6G9ARX7_9BACT</name>
<dbReference type="AlphaFoldDB" id="A0A6G9ARX7"/>
<keyword evidence="4" id="KW-1185">Reference proteome</keyword>
<evidence type="ECO:0000259" key="1">
    <source>
        <dbReference type="Pfam" id="PF25837"/>
    </source>
</evidence>
<gene>
    <name evidence="3" type="ORF">G8759_21895</name>
</gene>
<organism evidence="3 4">
    <name type="scientific">Spirosoma aureum</name>
    <dbReference type="NCBI Taxonomy" id="2692134"/>
    <lineage>
        <taxon>Bacteria</taxon>
        <taxon>Pseudomonadati</taxon>
        <taxon>Bacteroidota</taxon>
        <taxon>Cytophagia</taxon>
        <taxon>Cytophagales</taxon>
        <taxon>Cytophagaceae</taxon>
        <taxon>Spirosoma</taxon>
    </lineage>
</organism>
<feature type="domain" description="D-apionate lactonase N-terminal" evidence="1">
    <location>
        <begin position="3"/>
        <end position="212"/>
    </location>
</feature>
<proteinExistence type="predicted"/>
<dbReference type="Pfam" id="PF25838">
    <property type="entry name" value="Apionate_lact_M"/>
    <property type="match status" value="1"/>
</dbReference>
<dbReference type="Pfam" id="PF25837">
    <property type="entry name" value="Apionate_lact_N"/>
    <property type="match status" value="1"/>
</dbReference>
<dbReference type="RefSeq" id="WP_167212443.1">
    <property type="nucleotide sequence ID" value="NZ_CP050063.1"/>
</dbReference>
<dbReference type="InterPro" id="IPR058787">
    <property type="entry name" value="ApnL_M"/>
</dbReference>
<evidence type="ECO:0000313" key="3">
    <source>
        <dbReference type="EMBL" id="QIP15086.1"/>
    </source>
</evidence>
<dbReference type="EMBL" id="CP050063">
    <property type="protein sequence ID" value="QIP15086.1"/>
    <property type="molecule type" value="Genomic_DNA"/>
</dbReference>
<dbReference type="InterPro" id="IPR058788">
    <property type="entry name" value="ApnL_N"/>
</dbReference>
<evidence type="ECO:0000313" key="4">
    <source>
        <dbReference type="Proteomes" id="UP000501802"/>
    </source>
</evidence>
<feature type="domain" description="D-apionate lactonase TIM barrel" evidence="2">
    <location>
        <begin position="245"/>
        <end position="506"/>
    </location>
</feature>
<protein>
    <submittedName>
        <fullName evidence="3">Uncharacterized protein</fullName>
    </submittedName>
</protein>
<evidence type="ECO:0000259" key="2">
    <source>
        <dbReference type="Pfam" id="PF25838"/>
    </source>
</evidence>
<sequence>MPHFLQAGPMQVRYENGFLRYMTVGDSEILRMIYVAIRDRNWQTTTLVILNETIEQSPDSFRINYDWKTDDLGIQMTGHVAIQGNTDGVITVDFYGKAVNDFQKNRIGLCVLHPAHDVLGQSAEVTSPDGSLTKGHFPTFINPNQPFLAMKTFRWQSASGSVWQLDFSGDVFEMEDQRNWTDASFKTYSTPVALPFPVAVSVGDEFRQQVVFGQTKQNFIGELSVPESQKLAAALDSAKPTRPLIGVGQRTDGPSLTTIEADLLKPLHLSHLRTDVFFSLSNWQQLLSDAIADAELLEVPIELAVFFGEEPLTQLYLLQTVLREQNADVGSILLFEATTLTTSNELLKTVVPVLRTEWSNLAIGGGTDDHFAVLNRNHFNTDLVDFVTYSVCPQAHATDDLTITENIAGLLPTVLTARQFSSGKPIHISPVAFKPRNITVANVANERQTTVADPRQATEFGAEWTRQSLIALADAGVASITYYQSHGPAGLVNGNTVYPVYDAVSSL</sequence>